<dbReference type="Proteomes" id="UP000196005">
    <property type="component" value="Chromosome"/>
</dbReference>
<evidence type="ECO:0000256" key="8">
    <source>
        <dbReference type="ARBA" id="ARBA00023239"/>
    </source>
</evidence>
<keyword evidence="11" id="KW-0812">Transmembrane</keyword>
<keyword evidence="8 12" id="KW-0456">Lyase</keyword>
<dbReference type="EC" id="4.1.1.65" evidence="12"/>
<keyword evidence="3" id="KW-0210">Decarboxylase</keyword>
<keyword evidence="13" id="KW-1185">Reference proteome</keyword>
<organism evidence="12 13">
    <name type="scientific">Sulfurospirillum diekertiae</name>
    <dbReference type="NCBI Taxonomy" id="1854492"/>
    <lineage>
        <taxon>Bacteria</taxon>
        <taxon>Pseudomonadati</taxon>
        <taxon>Campylobacterota</taxon>
        <taxon>Epsilonproteobacteria</taxon>
        <taxon>Campylobacterales</taxon>
        <taxon>Sulfurospirillaceae</taxon>
        <taxon>Sulfurospirillum</taxon>
    </lineage>
</organism>
<dbReference type="PANTHER" id="PTHR35809">
    <property type="entry name" value="ARCHAETIDYLSERINE DECARBOXYLASE PROENZYME-RELATED"/>
    <property type="match status" value="1"/>
</dbReference>
<keyword evidence="7" id="KW-0594">Phospholipid biosynthesis</keyword>
<keyword evidence="11" id="KW-1133">Transmembrane helix</keyword>
<protein>
    <submittedName>
        <fullName evidence="12">Phosphatidylserine decarboxylase proenzyme</fullName>
        <ecNumber evidence="12">4.1.1.65</ecNumber>
    </submittedName>
</protein>
<evidence type="ECO:0000256" key="7">
    <source>
        <dbReference type="ARBA" id="ARBA00023209"/>
    </source>
</evidence>
<evidence type="ECO:0000313" key="12">
    <source>
        <dbReference type="EMBL" id="ARU49434.1"/>
    </source>
</evidence>
<keyword evidence="5 11" id="KW-0472">Membrane</keyword>
<feature type="transmembrane region" description="Helical" evidence="11">
    <location>
        <begin position="21"/>
        <end position="45"/>
    </location>
</feature>
<dbReference type="KEGG" id="suls:Sdiek1_2283"/>
<sequence length="219" mass="24559">MRNHSYTSTHILAKEGWIYSILALMVFLIAYAFSFFAWFFFLLFLGTVFCYRNPERIAEEDDERCLIAPMDGVVTDISKISLNDNSEALRIVIRKSLFGVGVLRAPLAMTLSDVKNRFGLFMDSSSALFSNLSERKSITCKSQFASIKLVISAGLWSQKMTLFKKAGAFKAGERIGFLRDGEMALLLPLDTRVKVSLSDEVKAGATILGYLAYKDKDDK</sequence>
<evidence type="ECO:0000256" key="6">
    <source>
        <dbReference type="ARBA" id="ARBA00023145"/>
    </source>
</evidence>
<evidence type="ECO:0000256" key="1">
    <source>
        <dbReference type="ARBA" id="ARBA00022475"/>
    </source>
</evidence>
<dbReference type="RefSeq" id="WP_087439191.1">
    <property type="nucleotide sequence ID" value="NZ_CP021416.1"/>
</dbReference>
<dbReference type="EMBL" id="CP021416">
    <property type="protein sequence ID" value="ARU49434.1"/>
    <property type="molecule type" value="Genomic_DNA"/>
</dbReference>
<dbReference type="AlphaFoldDB" id="A0A1Y0HPZ3"/>
<dbReference type="InterPro" id="IPR033175">
    <property type="entry name" value="PSD-A"/>
</dbReference>
<evidence type="ECO:0000256" key="4">
    <source>
        <dbReference type="ARBA" id="ARBA00023098"/>
    </source>
</evidence>
<gene>
    <name evidence="12" type="ORF">Sdiek1_2283</name>
</gene>
<dbReference type="PANTHER" id="PTHR35809:SF1">
    <property type="entry name" value="ARCHAETIDYLSERINE DECARBOXYLASE PROENZYME-RELATED"/>
    <property type="match status" value="1"/>
</dbReference>
<keyword evidence="4" id="KW-0443">Lipid metabolism</keyword>
<evidence type="ECO:0000313" key="13">
    <source>
        <dbReference type="Proteomes" id="UP000196005"/>
    </source>
</evidence>
<evidence type="ECO:0000256" key="10">
    <source>
        <dbReference type="ARBA" id="ARBA00023317"/>
    </source>
</evidence>
<reference evidence="13" key="1">
    <citation type="submission" date="2017-05" db="EMBL/GenBank/DDBJ databases">
        <title>Dechlorination kinetics govern the competition between two new strains of the genus Sulfurospirillum.</title>
        <authorList>
            <person name="Buttet G.F."/>
            <person name="Murray A.M."/>
            <person name="Goris T."/>
            <person name="Burion M."/>
            <person name="Lin B."/>
            <person name="Rolle M."/>
            <person name="Maillard J."/>
        </authorList>
    </citation>
    <scope>NUCLEOTIDE SEQUENCE [LARGE SCALE GENOMIC DNA]</scope>
    <source>
        <strain evidence="13">SL2-1</strain>
    </source>
</reference>
<evidence type="ECO:0000256" key="5">
    <source>
        <dbReference type="ARBA" id="ARBA00023136"/>
    </source>
</evidence>
<dbReference type="Pfam" id="PF02666">
    <property type="entry name" value="PS_Dcarbxylase"/>
    <property type="match status" value="1"/>
</dbReference>
<evidence type="ECO:0000256" key="2">
    <source>
        <dbReference type="ARBA" id="ARBA00022516"/>
    </source>
</evidence>
<keyword evidence="6" id="KW-0865">Zymogen</keyword>
<keyword evidence="1" id="KW-1003">Cell membrane</keyword>
<dbReference type="GO" id="GO:0004609">
    <property type="term" value="F:phosphatidylserine decarboxylase activity"/>
    <property type="evidence" value="ECO:0007669"/>
    <property type="project" value="UniProtKB-EC"/>
</dbReference>
<keyword evidence="9" id="KW-1208">Phospholipid metabolism</keyword>
<dbReference type="GO" id="GO:0008654">
    <property type="term" value="P:phospholipid biosynthetic process"/>
    <property type="evidence" value="ECO:0007669"/>
    <property type="project" value="UniProtKB-KW"/>
</dbReference>
<evidence type="ECO:0000256" key="11">
    <source>
        <dbReference type="SAM" id="Phobius"/>
    </source>
</evidence>
<proteinExistence type="predicted"/>
<accession>A0A1Y0HPZ3</accession>
<evidence type="ECO:0000256" key="9">
    <source>
        <dbReference type="ARBA" id="ARBA00023264"/>
    </source>
</evidence>
<evidence type="ECO:0000256" key="3">
    <source>
        <dbReference type="ARBA" id="ARBA00022793"/>
    </source>
</evidence>
<dbReference type="OrthoDB" id="5362699at2"/>
<keyword evidence="10" id="KW-0670">Pyruvate</keyword>
<dbReference type="InterPro" id="IPR003817">
    <property type="entry name" value="PS_Dcarbxylase"/>
</dbReference>
<name>A0A1Y0HPZ3_9BACT</name>
<keyword evidence="2" id="KW-0444">Lipid biosynthesis</keyword>